<evidence type="ECO:0000313" key="1">
    <source>
        <dbReference type="EMBL" id="MDP9766600.1"/>
    </source>
</evidence>
<name>A0ABT9MJ44_9DEIO</name>
<proteinExistence type="predicted"/>
<protein>
    <recommendedName>
        <fullName evidence="3">CopG family transcriptional regulator</fullName>
    </recommendedName>
</protein>
<gene>
    <name evidence="1" type="ORF">QO006_004067</name>
</gene>
<comment type="caution">
    <text evidence="1">The sequence shown here is derived from an EMBL/GenBank/DDBJ whole genome shotgun (WGS) entry which is preliminary data.</text>
</comment>
<keyword evidence="2" id="KW-1185">Reference proteome</keyword>
<dbReference type="RefSeq" id="WP_307470040.1">
    <property type="nucleotide sequence ID" value="NZ_JAURUR010000037.1"/>
</dbReference>
<dbReference type="Proteomes" id="UP001232163">
    <property type="component" value="Unassembled WGS sequence"/>
</dbReference>
<organism evidence="1 2">
    <name type="scientific">Deinococcus enclensis</name>
    <dbReference type="NCBI Taxonomy" id="1049582"/>
    <lineage>
        <taxon>Bacteria</taxon>
        <taxon>Thermotogati</taxon>
        <taxon>Deinococcota</taxon>
        <taxon>Deinococci</taxon>
        <taxon>Deinococcales</taxon>
        <taxon>Deinococcaceae</taxon>
        <taxon>Deinococcus</taxon>
    </lineage>
</organism>
<reference evidence="1 2" key="1">
    <citation type="submission" date="2023-07" db="EMBL/GenBank/DDBJ databases">
        <title>Genomic Encyclopedia of Type Strains, Phase IV (KMG-IV): sequencing the most valuable type-strain genomes for metagenomic binning, comparative biology and taxonomic classification.</title>
        <authorList>
            <person name="Goeker M."/>
        </authorList>
    </citation>
    <scope>NUCLEOTIDE SEQUENCE [LARGE SCALE GENOMIC DNA]</scope>
    <source>
        <strain evidence="1 2">NIO-1023</strain>
    </source>
</reference>
<dbReference type="EMBL" id="JAURUR010000037">
    <property type="protein sequence ID" value="MDP9766600.1"/>
    <property type="molecule type" value="Genomic_DNA"/>
</dbReference>
<sequence length="115" mass="12225">MNPPPAESAPAPVQVTVHLAPHHAAALEDFAQDADVTLPAFCAFVLERYALRDRPPPDTPHSDLERLIAAQLAHVTDHLGELLQRNGKEIAGLRAQVTALSRSPGRAQKAGSLGS</sequence>
<evidence type="ECO:0008006" key="3">
    <source>
        <dbReference type="Google" id="ProtNLM"/>
    </source>
</evidence>
<evidence type="ECO:0000313" key="2">
    <source>
        <dbReference type="Proteomes" id="UP001232163"/>
    </source>
</evidence>
<accession>A0ABT9MJ44</accession>